<feature type="binding site" evidence="17">
    <location>
        <position position="79"/>
    </location>
    <ligand>
        <name>a CDP-1,2-diacyl-sn-glycerol</name>
        <dbReference type="ChEBI" id="CHEBI:58332"/>
    </ligand>
</feature>
<feature type="transmembrane region" description="Helical" evidence="17">
    <location>
        <begin position="180"/>
        <end position="199"/>
    </location>
</feature>
<comment type="subunit">
    <text evidence="5 17">Homodimer.</text>
</comment>
<dbReference type="RefSeq" id="WP_232399727.1">
    <property type="nucleotide sequence ID" value="NZ_CP102173.1"/>
</dbReference>
<evidence type="ECO:0000256" key="6">
    <source>
        <dbReference type="ARBA" id="ARBA00022475"/>
    </source>
</evidence>
<feature type="binding site" evidence="17">
    <location>
        <position position="86"/>
    </location>
    <ligand>
        <name>Mg(2+)</name>
        <dbReference type="ChEBI" id="CHEBI:18420"/>
        <label>2</label>
    </ligand>
</feature>
<keyword evidence="17" id="KW-0594">Phospholipid biosynthesis</keyword>
<dbReference type="EMBL" id="CP102173">
    <property type="protein sequence ID" value="UUP12242.1"/>
    <property type="molecule type" value="Genomic_DNA"/>
</dbReference>
<comment type="caution">
    <text evidence="17">Lacks conserved residue(s) required for the propagation of feature annotation.</text>
</comment>
<protein>
    <recommendedName>
        <fullName evidence="14 17">Phosphatidylinositol phosphate synthase</fullName>
        <shortName evidence="17">PIP synthase</shortName>
        <ecNumber evidence="17">2.7.8.-</ecNumber>
    </recommendedName>
    <alternativeName>
        <fullName evidence="15 17">CDP-diacylglycerol--D-myo-inositol-3-phosphate 3-phosphatidyltransferase</fullName>
    </alternativeName>
</protein>
<evidence type="ECO:0000313" key="20">
    <source>
        <dbReference type="Proteomes" id="UP001316184"/>
    </source>
</evidence>
<feature type="transmembrane region" description="Helical" evidence="17">
    <location>
        <begin position="51"/>
        <end position="67"/>
    </location>
</feature>
<evidence type="ECO:0000256" key="15">
    <source>
        <dbReference type="ARBA" id="ARBA00033137"/>
    </source>
</evidence>
<keyword evidence="9 17" id="KW-0479">Metal-binding</keyword>
<evidence type="ECO:0000256" key="18">
    <source>
        <dbReference type="RuleBase" id="RU003750"/>
    </source>
</evidence>
<keyword evidence="11 17" id="KW-1133">Transmembrane helix</keyword>
<evidence type="ECO:0000256" key="5">
    <source>
        <dbReference type="ARBA" id="ARBA00011738"/>
    </source>
</evidence>
<gene>
    <name evidence="19" type="ORF">NQV15_10260</name>
</gene>
<keyword evidence="8 17" id="KW-0812">Transmembrane</keyword>
<proteinExistence type="inferred from homology"/>
<name>A0ABY5M433_9ACTN</name>
<feature type="binding site" evidence="17">
    <location>
        <position position="65"/>
    </location>
    <ligand>
        <name>Mg(2+)</name>
        <dbReference type="ChEBI" id="CHEBI:18420"/>
        <label>1</label>
    </ligand>
</feature>
<keyword evidence="12 17" id="KW-0472">Membrane</keyword>
<comment type="function">
    <text evidence="17">Catalyzes the conjugation of the 1'-hydroxyl group of D-myo-inositol-3-phosphate (also named L-myo-inositol-1-phosphate) with a lipid tail of cytidine diphosphate diacylglycerol (CDP-DAG), forming phosphatidylinositol phosphate (PIP) and CMP. PIP is a precursor of phosphatidylinositol (PI) which is an essential lipid required for cell wall formation.</text>
</comment>
<dbReference type="InterPro" id="IPR043130">
    <property type="entry name" value="CDP-OH_PTrfase_TM_dom"/>
</dbReference>
<evidence type="ECO:0000256" key="1">
    <source>
        <dbReference type="ARBA" id="ARBA00004651"/>
    </source>
</evidence>
<evidence type="ECO:0000256" key="2">
    <source>
        <dbReference type="ARBA" id="ARBA00004805"/>
    </source>
</evidence>
<evidence type="ECO:0000313" key="19">
    <source>
        <dbReference type="EMBL" id="UUP12242.1"/>
    </source>
</evidence>
<keyword evidence="7 17" id="KW-0808">Transferase</keyword>
<feature type="binding site" evidence="17">
    <location>
        <position position="73"/>
    </location>
    <ligand>
        <name>a CDP-1,2-diacyl-sn-glycerol</name>
        <dbReference type="ChEBI" id="CHEBI:58332"/>
    </ligand>
</feature>
<feature type="binding site" evidence="17">
    <location>
        <position position="69"/>
    </location>
    <ligand>
        <name>a CDP-1,2-diacyl-sn-glycerol</name>
        <dbReference type="ChEBI" id="CHEBI:58332"/>
    </ligand>
</feature>
<keyword evidence="17" id="KW-1208">Phospholipid metabolism</keyword>
<evidence type="ECO:0000256" key="4">
    <source>
        <dbReference type="ARBA" id="ARBA00010441"/>
    </source>
</evidence>
<keyword evidence="6 17" id="KW-1003">Cell membrane</keyword>
<dbReference type="Gene3D" id="1.20.120.1760">
    <property type="match status" value="1"/>
</dbReference>
<evidence type="ECO:0000256" key="9">
    <source>
        <dbReference type="ARBA" id="ARBA00022723"/>
    </source>
</evidence>
<evidence type="ECO:0000256" key="8">
    <source>
        <dbReference type="ARBA" id="ARBA00022692"/>
    </source>
</evidence>
<keyword evidence="17" id="KW-0444">Lipid biosynthesis</keyword>
<feature type="binding site" evidence="17">
    <location>
        <position position="86"/>
    </location>
    <ligand>
        <name>Mg(2+)</name>
        <dbReference type="ChEBI" id="CHEBI:18420"/>
        <label>1</label>
    </ligand>
</feature>
<comment type="pathway">
    <text evidence="2 17">Phospholipid metabolism; phosphatidylinositol phosphate biosynthesis.</text>
</comment>
<feature type="transmembrane region" description="Helical" evidence="17">
    <location>
        <begin position="119"/>
        <end position="137"/>
    </location>
</feature>
<comment type="subcellular location">
    <subcellularLocation>
        <location evidence="1 17">Cell membrane</location>
        <topology evidence="1 17">Multi-pass membrane protein</topology>
    </subcellularLocation>
</comment>
<feature type="binding site" evidence="17">
    <location>
        <position position="90"/>
    </location>
    <ligand>
        <name>Mg(2+)</name>
        <dbReference type="ChEBI" id="CHEBI:18420"/>
        <label>2</label>
    </ligand>
</feature>
<evidence type="ECO:0000256" key="10">
    <source>
        <dbReference type="ARBA" id="ARBA00022842"/>
    </source>
</evidence>
<evidence type="ECO:0000256" key="13">
    <source>
        <dbReference type="ARBA" id="ARBA00023935"/>
    </source>
</evidence>
<dbReference type="PROSITE" id="PS00379">
    <property type="entry name" value="CDP_ALCOHOL_P_TRANSF"/>
    <property type="match status" value="1"/>
</dbReference>
<keyword evidence="10 17" id="KW-0460">Magnesium</keyword>
<evidence type="ECO:0000256" key="16">
    <source>
        <dbReference type="ARBA" id="ARBA00048865"/>
    </source>
</evidence>
<dbReference type="Proteomes" id="UP001316184">
    <property type="component" value="Chromosome"/>
</dbReference>
<feature type="binding site" evidence="17">
    <location>
        <position position="68"/>
    </location>
    <ligand>
        <name>Mg(2+)</name>
        <dbReference type="ChEBI" id="CHEBI:18420"/>
        <label>1</label>
    </ligand>
</feature>
<keyword evidence="20" id="KW-1185">Reference proteome</keyword>
<feature type="binding site" evidence="17">
    <location>
        <position position="65"/>
    </location>
    <ligand>
        <name>Mg(2+)</name>
        <dbReference type="ChEBI" id="CHEBI:18420"/>
        <label>2</label>
    </ligand>
</feature>
<evidence type="ECO:0000256" key="14">
    <source>
        <dbReference type="ARBA" id="ARBA00024082"/>
    </source>
</evidence>
<evidence type="ECO:0000256" key="7">
    <source>
        <dbReference type="ARBA" id="ARBA00022679"/>
    </source>
</evidence>
<evidence type="ECO:0000256" key="3">
    <source>
        <dbReference type="ARBA" id="ARBA00005189"/>
    </source>
</evidence>
<dbReference type="InterPro" id="IPR048254">
    <property type="entry name" value="CDP_ALCOHOL_P_TRANSF_CS"/>
</dbReference>
<feature type="active site" description="Proton acceptor" evidence="17">
    <location>
        <position position="90"/>
    </location>
</feature>
<sequence>MLERFRGFWTKIMSYPADGLLRLGVTPDQVTLVGTLGVSAGALWFYPRGEFFVGTLVITLFVFSDLMDGYMARKTGKSSKWGAFLDSTLDRVGDAAVFGGLVVYYGIGDRETQLGDADLYLWLSLACLVLGNLTSYARARAESLGMTAKGGIAERSDRLVAILVMTGLSGLFDLPVLREITLWALALASLITVFQRMAIVRKQTLANPGLDT</sequence>
<dbReference type="NCBIfam" id="NF045883">
    <property type="entry name" value="PIPSynth"/>
    <property type="match status" value="1"/>
</dbReference>
<accession>A0ABY5M433</accession>
<evidence type="ECO:0000256" key="12">
    <source>
        <dbReference type="ARBA" id="ARBA00023136"/>
    </source>
</evidence>
<dbReference type="EC" id="2.7.8.-" evidence="17"/>
<reference evidence="19 20" key="1">
    <citation type="submission" date="2022-08" db="EMBL/GenBank/DDBJ databases">
        <title>novel species in genus Aeromicrobium.</title>
        <authorList>
            <person name="Ye L."/>
        </authorList>
    </citation>
    <scope>NUCLEOTIDE SEQUENCE [LARGE SCALE GENOMIC DNA]</scope>
    <source>
        <strain evidence="20">zg-Y1379</strain>
    </source>
</reference>
<dbReference type="InterPro" id="IPR000462">
    <property type="entry name" value="CDP-OH_P_trans"/>
</dbReference>
<organism evidence="19 20">
    <name type="scientific">Aeromicrobium wangtongii</name>
    <dbReference type="NCBI Taxonomy" id="2969247"/>
    <lineage>
        <taxon>Bacteria</taxon>
        <taxon>Bacillati</taxon>
        <taxon>Actinomycetota</taxon>
        <taxon>Actinomycetes</taxon>
        <taxon>Propionibacteriales</taxon>
        <taxon>Nocardioidaceae</taxon>
        <taxon>Aeromicrobium</taxon>
    </lineage>
</organism>
<keyword evidence="17" id="KW-0443">Lipid metabolism</keyword>
<comment type="pathway">
    <text evidence="3">Lipid metabolism.</text>
</comment>
<dbReference type="HAMAP" id="MF_02241">
    <property type="entry name" value="PIP_synthase"/>
    <property type="match status" value="1"/>
</dbReference>
<feature type="binding site" evidence="17">
    <location>
        <begin position="28"/>
        <end position="31"/>
    </location>
    <ligand>
        <name>a CDP-1,2-diacyl-sn-glycerol</name>
        <dbReference type="ChEBI" id="CHEBI:58332"/>
    </ligand>
</feature>
<evidence type="ECO:0000256" key="11">
    <source>
        <dbReference type="ARBA" id="ARBA00022989"/>
    </source>
</evidence>
<dbReference type="InterPro" id="IPR044268">
    <property type="entry name" value="PIP_synthase_PgsA1"/>
</dbReference>
<evidence type="ECO:0000256" key="17">
    <source>
        <dbReference type="HAMAP-Rule" id="MF_02241"/>
    </source>
</evidence>
<comment type="catalytic activity">
    <reaction evidence="13 17">
        <text>1,2-di-(9Z-octadecenoyl)-sn-glycero-3-cytidine-5'-diphosphate + 1D-myo-inositol 3-phosphate = 1,2-di-(9Z-octadecenoyl)-sn-glycero-3-phospho-(1D-myo-inositol-3-phosphate) + CMP + H(+)</text>
        <dbReference type="Rhea" id="RHEA:61216"/>
        <dbReference type="ChEBI" id="CHEBI:15378"/>
        <dbReference type="ChEBI" id="CHEBI:58401"/>
        <dbReference type="ChEBI" id="CHEBI:60377"/>
        <dbReference type="ChEBI" id="CHEBI:85356"/>
        <dbReference type="ChEBI" id="CHEBI:144472"/>
    </reaction>
</comment>
<comment type="cofactor">
    <cofactor evidence="17">
        <name>Mg(2+)</name>
        <dbReference type="ChEBI" id="CHEBI:18420"/>
    </cofactor>
    <text evidence="17">Contains a di-nuclear catalytic Mg(2+) center.</text>
</comment>
<dbReference type="Pfam" id="PF01066">
    <property type="entry name" value="CDP-OH_P_transf"/>
    <property type="match status" value="1"/>
</dbReference>
<comment type="similarity">
    <text evidence="4 17 18">Belongs to the CDP-alcohol phosphatidyltransferase class-I family.</text>
</comment>
<comment type="catalytic activity">
    <reaction evidence="16 17">
        <text>a CDP-1,2-diacyl-sn-glycerol + 1D-myo-inositol 3-phosphate = a 1,2-diacyl-sn-glycero-3-phospho-(1D-myo-inositol-3-phosphate) + CMP + H(+)</text>
        <dbReference type="Rhea" id="RHEA:60504"/>
        <dbReference type="ChEBI" id="CHEBI:15378"/>
        <dbReference type="ChEBI" id="CHEBI:58088"/>
        <dbReference type="ChEBI" id="CHEBI:58332"/>
        <dbReference type="ChEBI" id="CHEBI:58401"/>
        <dbReference type="ChEBI" id="CHEBI:60377"/>
    </reaction>
</comment>